<comment type="caution">
    <text evidence="2">The sequence shown here is derived from an EMBL/GenBank/DDBJ whole genome shotgun (WGS) entry which is preliminary data.</text>
</comment>
<proteinExistence type="predicted"/>
<feature type="compositionally biased region" description="Basic and acidic residues" evidence="1">
    <location>
        <begin position="1"/>
        <end position="10"/>
    </location>
</feature>
<evidence type="ECO:0000313" key="3">
    <source>
        <dbReference type="Proteomes" id="UP001281614"/>
    </source>
</evidence>
<evidence type="ECO:0000256" key="1">
    <source>
        <dbReference type="SAM" id="MobiDB-lite"/>
    </source>
</evidence>
<evidence type="ECO:0000313" key="2">
    <source>
        <dbReference type="EMBL" id="KAK2728671.1"/>
    </source>
</evidence>
<protein>
    <submittedName>
        <fullName evidence="2">Uncharacterized protein</fullName>
    </submittedName>
</protein>
<dbReference type="AlphaFoldDB" id="A0AAE0CX12"/>
<gene>
    <name evidence="2" type="ORF">CKAH01_10801</name>
</gene>
<reference evidence="2" key="1">
    <citation type="submission" date="2023-02" db="EMBL/GenBank/DDBJ databases">
        <title>Colletotrichum kahawae CIFC_Que2 genome sequencing and assembly.</title>
        <authorList>
            <person name="Baroncelli R."/>
        </authorList>
    </citation>
    <scope>NUCLEOTIDE SEQUENCE</scope>
    <source>
        <strain evidence="2">CIFC_Que2</strain>
    </source>
</reference>
<name>A0AAE0CX12_COLKA</name>
<accession>A0AAE0CX12</accession>
<dbReference type="Proteomes" id="UP001281614">
    <property type="component" value="Unassembled WGS sequence"/>
</dbReference>
<sequence length="94" mass="10082">MQKTMAHCDEGDVDVTDSDGARKLKEYQTEASPGALGEGGVVSGLYARHTNVWNHVTKSTVCISSLEEARVAQSRPRLLLLGRVSCSGSFRTSA</sequence>
<organism evidence="2 3">
    <name type="scientific">Colletotrichum kahawae</name>
    <name type="common">Coffee berry disease fungus</name>
    <dbReference type="NCBI Taxonomy" id="34407"/>
    <lineage>
        <taxon>Eukaryota</taxon>
        <taxon>Fungi</taxon>
        <taxon>Dikarya</taxon>
        <taxon>Ascomycota</taxon>
        <taxon>Pezizomycotina</taxon>
        <taxon>Sordariomycetes</taxon>
        <taxon>Hypocreomycetidae</taxon>
        <taxon>Glomerellales</taxon>
        <taxon>Glomerellaceae</taxon>
        <taxon>Colletotrichum</taxon>
        <taxon>Colletotrichum gloeosporioides species complex</taxon>
    </lineage>
</organism>
<dbReference type="EMBL" id="VYYT01000877">
    <property type="protein sequence ID" value="KAK2728671.1"/>
    <property type="molecule type" value="Genomic_DNA"/>
</dbReference>
<feature type="region of interest" description="Disordered" evidence="1">
    <location>
        <begin position="1"/>
        <end position="20"/>
    </location>
</feature>
<keyword evidence="3" id="KW-1185">Reference proteome</keyword>